<dbReference type="Proteomes" id="UP000658720">
    <property type="component" value="Unassembled WGS sequence"/>
</dbReference>
<gene>
    <name evidence="1" type="ORF">IQ217_08620</name>
</gene>
<proteinExistence type="predicted"/>
<protein>
    <submittedName>
        <fullName evidence="1">Uncharacterized protein</fullName>
    </submittedName>
</protein>
<comment type="caution">
    <text evidence="1">The sequence shown here is derived from an EMBL/GenBank/DDBJ whole genome shotgun (WGS) entry which is preliminary data.</text>
</comment>
<name>A0ABR9VRD1_9SYNC</name>
<dbReference type="EMBL" id="JADEVV010000020">
    <property type="protein sequence ID" value="MBE9253904.1"/>
    <property type="molecule type" value="Genomic_DNA"/>
</dbReference>
<sequence length="23" mass="2397">MSGLVAAPDLFQASHSVLVIDLL</sequence>
<keyword evidence="2" id="KW-1185">Reference proteome</keyword>
<reference evidence="1 2" key="1">
    <citation type="submission" date="2020-10" db="EMBL/GenBank/DDBJ databases">
        <authorList>
            <person name="Castelo-Branco R."/>
            <person name="Eusebio N."/>
            <person name="Adriana R."/>
            <person name="Vieira A."/>
            <person name="Brugerolle De Fraissinette N."/>
            <person name="Rezende De Castro R."/>
            <person name="Schneider M.P."/>
            <person name="Vasconcelos V."/>
            <person name="Leao P.N."/>
        </authorList>
    </citation>
    <scope>NUCLEOTIDE SEQUENCE [LARGE SCALE GENOMIC DNA]</scope>
    <source>
        <strain evidence="1 2">LEGE 00031</strain>
    </source>
</reference>
<evidence type="ECO:0000313" key="2">
    <source>
        <dbReference type="Proteomes" id="UP000658720"/>
    </source>
</evidence>
<organism evidence="1 2">
    <name type="scientific">Synechocystis salina LEGE 00031</name>
    <dbReference type="NCBI Taxonomy" id="1828736"/>
    <lineage>
        <taxon>Bacteria</taxon>
        <taxon>Bacillati</taxon>
        <taxon>Cyanobacteriota</taxon>
        <taxon>Cyanophyceae</taxon>
        <taxon>Synechococcales</taxon>
        <taxon>Merismopediaceae</taxon>
        <taxon>Synechocystis</taxon>
    </lineage>
</organism>
<evidence type="ECO:0000313" key="1">
    <source>
        <dbReference type="EMBL" id="MBE9253904.1"/>
    </source>
</evidence>
<accession>A0ABR9VRD1</accession>